<comment type="caution">
    <text evidence="1">The sequence shown here is derived from an EMBL/GenBank/DDBJ whole genome shotgun (WGS) entry which is preliminary data.</text>
</comment>
<sequence>MEPAKAGIYIFIKDGKRERIEIRIASFLMGKDFYTLRVAGKPGGKDWYNLDFCGEHEYSNGEWING</sequence>
<name>A0A0F8Y505_9ZZZZ</name>
<gene>
    <name evidence="1" type="ORF">LCGC14_2863090</name>
</gene>
<dbReference type="EMBL" id="LAZR01055379">
    <property type="protein sequence ID" value="KKK76492.1"/>
    <property type="molecule type" value="Genomic_DNA"/>
</dbReference>
<dbReference type="AlphaFoldDB" id="A0A0F8Y505"/>
<protein>
    <submittedName>
        <fullName evidence="1">Uncharacterized protein</fullName>
    </submittedName>
</protein>
<organism evidence="1">
    <name type="scientific">marine sediment metagenome</name>
    <dbReference type="NCBI Taxonomy" id="412755"/>
    <lineage>
        <taxon>unclassified sequences</taxon>
        <taxon>metagenomes</taxon>
        <taxon>ecological metagenomes</taxon>
    </lineage>
</organism>
<evidence type="ECO:0000313" key="1">
    <source>
        <dbReference type="EMBL" id="KKK76492.1"/>
    </source>
</evidence>
<reference evidence="1" key="1">
    <citation type="journal article" date="2015" name="Nature">
        <title>Complex archaea that bridge the gap between prokaryotes and eukaryotes.</title>
        <authorList>
            <person name="Spang A."/>
            <person name="Saw J.H."/>
            <person name="Jorgensen S.L."/>
            <person name="Zaremba-Niedzwiedzka K."/>
            <person name="Martijn J."/>
            <person name="Lind A.E."/>
            <person name="van Eijk R."/>
            <person name="Schleper C."/>
            <person name="Guy L."/>
            <person name="Ettema T.J."/>
        </authorList>
    </citation>
    <scope>NUCLEOTIDE SEQUENCE</scope>
</reference>
<proteinExistence type="predicted"/>
<accession>A0A0F8Y505</accession>